<reference evidence="2" key="1">
    <citation type="submission" date="2023-06" db="EMBL/GenBank/DDBJ databases">
        <title>Genome-scale phylogeny and comparative genomics of the fungal order Sordariales.</title>
        <authorList>
            <consortium name="Lawrence Berkeley National Laboratory"/>
            <person name="Hensen N."/>
            <person name="Bonometti L."/>
            <person name="Westerberg I."/>
            <person name="Brannstrom I.O."/>
            <person name="Guillou S."/>
            <person name="Cros-Aarteil S."/>
            <person name="Calhoun S."/>
            <person name="Haridas S."/>
            <person name="Kuo A."/>
            <person name="Mondo S."/>
            <person name="Pangilinan J."/>
            <person name="Riley R."/>
            <person name="Labutti K."/>
            <person name="Andreopoulos B."/>
            <person name="Lipzen A."/>
            <person name="Chen C."/>
            <person name="Yanf M."/>
            <person name="Daum C."/>
            <person name="Ng V."/>
            <person name="Clum A."/>
            <person name="Steindorff A."/>
            <person name="Ohm R."/>
            <person name="Martin F."/>
            <person name="Silar P."/>
            <person name="Natvig D."/>
            <person name="Lalanne C."/>
            <person name="Gautier V."/>
            <person name="Ament-Velasquez S.L."/>
            <person name="Kruys A."/>
            <person name="Hutchinson M.I."/>
            <person name="Powell A.J."/>
            <person name="Barry K."/>
            <person name="Miller A.N."/>
            <person name="Grigoriev I.V."/>
            <person name="Debuchy R."/>
            <person name="Gladieux P."/>
            <person name="Thoren M.H."/>
            <person name="Johannesson H."/>
        </authorList>
    </citation>
    <scope>NUCLEOTIDE SEQUENCE</scope>
    <source>
        <strain evidence="2">SMH2532-1</strain>
    </source>
</reference>
<evidence type="ECO:0000313" key="3">
    <source>
        <dbReference type="Proteomes" id="UP001174936"/>
    </source>
</evidence>
<feature type="compositionally biased region" description="Basic and acidic residues" evidence="1">
    <location>
        <begin position="159"/>
        <end position="169"/>
    </location>
</feature>
<accession>A0AA40CS50</accession>
<dbReference type="AlphaFoldDB" id="A0AA40CS50"/>
<comment type="caution">
    <text evidence="2">The sequence shown here is derived from an EMBL/GenBank/DDBJ whole genome shotgun (WGS) entry which is preliminary data.</text>
</comment>
<feature type="compositionally biased region" description="Basic and acidic residues" evidence="1">
    <location>
        <begin position="259"/>
        <end position="270"/>
    </location>
</feature>
<proteinExistence type="predicted"/>
<dbReference type="EMBL" id="JAULSV010000003">
    <property type="protein sequence ID" value="KAK0648697.1"/>
    <property type="molecule type" value="Genomic_DNA"/>
</dbReference>
<gene>
    <name evidence="2" type="ORF">B0T16DRAFT_491439</name>
</gene>
<feature type="region of interest" description="Disordered" evidence="1">
    <location>
        <begin position="153"/>
        <end position="198"/>
    </location>
</feature>
<dbReference type="Proteomes" id="UP001174936">
    <property type="component" value="Unassembled WGS sequence"/>
</dbReference>
<keyword evidence="3" id="KW-1185">Reference proteome</keyword>
<evidence type="ECO:0000313" key="2">
    <source>
        <dbReference type="EMBL" id="KAK0648697.1"/>
    </source>
</evidence>
<organism evidence="2 3">
    <name type="scientific">Cercophora newfieldiana</name>
    <dbReference type="NCBI Taxonomy" id="92897"/>
    <lineage>
        <taxon>Eukaryota</taxon>
        <taxon>Fungi</taxon>
        <taxon>Dikarya</taxon>
        <taxon>Ascomycota</taxon>
        <taxon>Pezizomycotina</taxon>
        <taxon>Sordariomycetes</taxon>
        <taxon>Sordariomycetidae</taxon>
        <taxon>Sordariales</taxon>
        <taxon>Lasiosphaeriaceae</taxon>
        <taxon>Cercophora</taxon>
    </lineage>
</organism>
<feature type="compositionally biased region" description="Polar residues" evidence="1">
    <location>
        <begin position="171"/>
        <end position="183"/>
    </location>
</feature>
<evidence type="ECO:0000256" key="1">
    <source>
        <dbReference type="SAM" id="MobiDB-lite"/>
    </source>
</evidence>
<name>A0AA40CS50_9PEZI</name>
<protein>
    <submittedName>
        <fullName evidence="2">Uncharacterized protein</fullName>
    </submittedName>
</protein>
<feature type="region of interest" description="Disordered" evidence="1">
    <location>
        <begin position="229"/>
        <end position="281"/>
    </location>
</feature>
<sequence length="544" mass="60407">MVADGPAPRRVKWVWKRRVDDWHFSLANADEDDNLIYDHVLGVLDDVAIFKSERTTVPRYTGSEGGSPPSLDEAENILNNPSIDIEMLRSYIQSWWQKGTDFYDYRGREQECSLIALAHATRIYKHLDKATINIETVKTPLHELAWAQQSLHLAPQESQRGHCSDKGPSGDKQTFSDTRQPDNAPSPDDITGINQLLQKPPHGFPCASNLPWPPREVLHPFSHIGAQTPAFPNDYGPEVFRGTSNEVPPAALGRVTGGRRHDHDSKGERQKRTHSPPLAESEDSAVDISLAVCFACIAMFETGEFNVHPASLRGVMALSTGDSIYVISDLVSDPVERTNRPPIIRVFGNLGRPEMAFLLPPSKPRLQDHDLSSWHLINHFPFDGKFEDHFSGTSLHLSFTDFEMPIDVGARGLRDTLAVLMESLVSINDKGRHLGDLDVMATIHSELLDIVSCCPHGQGSRKVQDSIPHGTSLDNLISVDSWDEFLDLPSASVVVRACGNWQARLAMATASVQRSKRTLVLPKKPCLDCLQTYQRSGGYEVIIA</sequence>